<dbReference type="InterPro" id="IPR036388">
    <property type="entry name" value="WH-like_DNA-bd_sf"/>
</dbReference>
<organism evidence="2 3">
    <name type="scientific">Streptomyces cinereospinus</name>
    <dbReference type="NCBI Taxonomy" id="285561"/>
    <lineage>
        <taxon>Bacteria</taxon>
        <taxon>Bacillati</taxon>
        <taxon>Actinomycetota</taxon>
        <taxon>Actinomycetes</taxon>
        <taxon>Kitasatosporales</taxon>
        <taxon>Streptomycetaceae</taxon>
        <taxon>Streptomyces</taxon>
    </lineage>
</organism>
<dbReference type="RefSeq" id="WP_381348637.1">
    <property type="nucleotide sequence ID" value="NZ_JBHMCY010000054.1"/>
</dbReference>
<feature type="domain" description="Methyltransferase" evidence="1">
    <location>
        <begin position="171"/>
        <end position="256"/>
    </location>
</feature>
<accession>A0ABV5N6C3</accession>
<protein>
    <submittedName>
        <fullName evidence="2">SAM-dependent methyltransferase</fullName>
        <ecNumber evidence="2">2.1.1.-</ecNumber>
    </submittedName>
</protein>
<dbReference type="Gene3D" id="1.10.10.10">
    <property type="entry name" value="Winged helix-like DNA-binding domain superfamily/Winged helix DNA-binding domain"/>
    <property type="match status" value="1"/>
</dbReference>
<evidence type="ECO:0000313" key="2">
    <source>
        <dbReference type="EMBL" id="MFB9465818.1"/>
    </source>
</evidence>
<dbReference type="Pfam" id="PF13847">
    <property type="entry name" value="Methyltransf_31"/>
    <property type="match status" value="1"/>
</dbReference>
<dbReference type="CDD" id="cd02440">
    <property type="entry name" value="AdoMet_MTases"/>
    <property type="match status" value="1"/>
</dbReference>
<dbReference type="InterPro" id="IPR025714">
    <property type="entry name" value="Methyltranfer_dom"/>
</dbReference>
<dbReference type="Gene3D" id="3.40.50.150">
    <property type="entry name" value="Vaccinia Virus protein VP39"/>
    <property type="match status" value="1"/>
</dbReference>
<keyword evidence="2" id="KW-0808">Transferase</keyword>
<keyword evidence="2" id="KW-0489">Methyltransferase</keyword>
<dbReference type="EMBL" id="JBHMCY010000054">
    <property type="protein sequence ID" value="MFB9465818.1"/>
    <property type="molecule type" value="Genomic_DNA"/>
</dbReference>
<comment type="caution">
    <text evidence="2">The sequence shown here is derived from an EMBL/GenBank/DDBJ whole genome shotgun (WGS) entry which is preliminary data.</text>
</comment>
<name>A0ABV5N6C3_9ACTN</name>
<evidence type="ECO:0000259" key="1">
    <source>
        <dbReference type="Pfam" id="PF13847"/>
    </source>
</evidence>
<dbReference type="InterPro" id="IPR029063">
    <property type="entry name" value="SAM-dependent_MTases_sf"/>
</dbReference>
<dbReference type="Proteomes" id="UP001589709">
    <property type="component" value="Unassembled WGS sequence"/>
</dbReference>
<gene>
    <name evidence="2" type="ORF">ACFF45_24700</name>
</gene>
<proteinExistence type="predicted"/>
<dbReference type="GO" id="GO:0008168">
    <property type="term" value="F:methyltransferase activity"/>
    <property type="evidence" value="ECO:0007669"/>
    <property type="project" value="UniProtKB-KW"/>
</dbReference>
<dbReference type="SUPFAM" id="SSF53335">
    <property type="entry name" value="S-adenosyl-L-methionine-dependent methyltransferases"/>
    <property type="match status" value="1"/>
</dbReference>
<keyword evidence="3" id="KW-1185">Reference proteome</keyword>
<dbReference type="GO" id="GO:0032259">
    <property type="term" value="P:methylation"/>
    <property type="evidence" value="ECO:0007669"/>
    <property type="project" value="UniProtKB-KW"/>
</dbReference>
<sequence length="355" mass="39280">MITRYDHRSVELQDEHTEQAWSAYRQSDMPEILDGYHKAVVLAALMRTGVLQRLREGRTDLGDLLGTLDPYFGEKLLRWLSTAGYTRRVEGGYAPTEAGAALLSDTALAQLSFYIEAYGPVTQRIEDLLRGTAHYGRDIQRDGAALGRSCNILFDLYHIDVVLEAFARRSATCALDLGCGAGGFLIEAARRDQQFHGIGLDISEGAIAEASKRAVEAGVAERVSFHVADAFDAATWPAACTRADALFAAGVLHEHFRQGEDAVIEILNRFAAAWSGGLKSIILGEPELYYDRQDNDSDLDLVHILTLQGFPRRHNGWLDLFPRSDLACRAVYSRRNAGPRFAFYDLVPRGLEGTE</sequence>
<evidence type="ECO:0000313" key="3">
    <source>
        <dbReference type="Proteomes" id="UP001589709"/>
    </source>
</evidence>
<dbReference type="EC" id="2.1.1.-" evidence="2"/>
<reference evidence="2 3" key="1">
    <citation type="submission" date="2024-09" db="EMBL/GenBank/DDBJ databases">
        <authorList>
            <person name="Sun Q."/>
            <person name="Mori K."/>
        </authorList>
    </citation>
    <scope>NUCLEOTIDE SEQUENCE [LARGE SCALE GENOMIC DNA]</scope>
    <source>
        <strain evidence="2 3">JCM 6917</strain>
    </source>
</reference>